<dbReference type="VEuPathDB" id="MicrosporidiaDB:ECU08_0710"/>
<reference evidence="1" key="1">
    <citation type="journal article" date="2013" name="Eukaryot. Cell">
        <title>Extremely Reduced Levels of Heterozygosity in the Vertebrate Pathogen Encephalitozoon cuniculi.</title>
        <authorList>
            <person name="Selman M."/>
            <person name="Sak B."/>
            <person name="Kvac M."/>
            <person name="Farinelli L."/>
            <person name="Weiss L.M."/>
            <person name="Corradi N."/>
        </authorList>
    </citation>
    <scope>NUCLEOTIDE SEQUENCE</scope>
</reference>
<organism evidence="1">
    <name type="scientific">Encephalitozoon cuniculi</name>
    <name type="common">Microsporidian parasite</name>
    <dbReference type="NCBI Taxonomy" id="6035"/>
    <lineage>
        <taxon>Eukaryota</taxon>
        <taxon>Fungi</taxon>
        <taxon>Fungi incertae sedis</taxon>
        <taxon>Microsporidia</taxon>
        <taxon>Unikaryonidae</taxon>
        <taxon>Encephalitozoon</taxon>
    </lineage>
</organism>
<dbReference type="AlphaFoldDB" id="M1K2L9"/>
<accession>M1K2L9</accession>
<gene>
    <name evidence="1" type="ORF">ECU08_0710</name>
</gene>
<dbReference type="VEuPathDB" id="MicrosporidiaDB:AEWD_080670"/>
<name>M1K2L9_ENCCN</name>
<dbReference type="VEuPathDB" id="MicrosporidiaDB:AEWR_080720"/>
<dbReference type="VEuPathDB" id="MicrosporidiaDB:M970_080720"/>
<dbReference type="VEuPathDB" id="MicrosporidiaDB:AEWQ_080710"/>
<evidence type="ECO:0000313" key="1">
    <source>
        <dbReference type="EMBL" id="AGE95018.1"/>
    </source>
</evidence>
<sequence>MKPIRLPLRRHRIEGGRECSEDNGRETVDLKRFVSMFVNQTLKEMKEALGKFYSISETVCRRELSVFFRQKAADFECLFLLISGVEYLKDAGSNRHRIRKIKEVDGEYVSAADRLAYLFESFKSMIVPKSDVLTSLQTAYNPGYLLPKLGRDGGGRRVTSFEEIDRISRIYLDKEDLSVYSSVVIEEGIVILSTRFFSFSLALCGEISKPEWKLINVKGDNEVFNKHLLFAMPHRIDKISRFLRIYETHTKAREMFLMVKRSSEHIEMSIKGHYRRFEVSFHVFKMAVHVERCDIRGKLFVGEDVYPSGPDVIKSFEDSVSEYLCRDGRNVSFTFEKGFTVRDGKDGCAFRSFVDLDVFLERERENSVFYSFFEERFPCYRNHRSSMFGDRNVFIMRNGLFVCVRLVRLVEGSMEVRIFVGNCELVDFLSYTEVKLEVGSNGEVVGILGRREGPGPNIGIEDLHEYFEASMDLLFFSYRFLPVIDGNITVGRKILLSHRAKGDQIDIRIERRDDGFVVETSRFGTRTAGVGGIYGCVAFALLLMDVFTASRDSEVLSIISIDLSKGVSLRLSGFFITLQLNEEDALEASPLAVRHALGRCPLLGVMDLLCCFRAFFPSGLVPTTSTPTSLIFAFKHLFKGSVKVRLIDRTRYRLSLRGGRTRDIFGGFGTEILSSDTVFPRKLAGFYFKERIYLIADAARKSYDVTVSENEVGITTPCGHFKVWIENNRCMFRVCPEDTPEVSDEFAQTIGKYFGEAMATERNIHDSMKLLNSTDELVKLFKDIKSKEKIKYYNDQIH</sequence>
<protein>
    <submittedName>
        <fullName evidence="1">Uncharacterized protein</fullName>
    </submittedName>
</protein>
<dbReference type="EMBL" id="KC513605">
    <property type="protein sequence ID" value="AGE95018.1"/>
    <property type="molecule type" value="Genomic_DNA"/>
</dbReference>
<proteinExistence type="predicted"/>